<dbReference type="InterPro" id="IPR036864">
    <property type="entry name" value="Zn2-C6_fun-type_DNA-bd_sf"/>
</dbReference>
<keyword evidence="2" id="KW-0238">DNA-binding</keyword>
<evidence type="ECO:0000256" key="5">
    <source>
        <dbReference type="SAM" id="MobiDB-lite"/>
    </source>
</evidence>
<sequence>MPNTGKPSRACHACRERRAKCDFARPGCSRCLRRGHPCPGYRDEFDLRFRTVAFVDRGAKKPQKSRLSRGKGHGPRASSLAQHRPEGSRYLPPSEPPVLARSLVREPWDAHFVPFAVSQFSFDQVNNIFGFIPRCIATTGEDSALFLACSAVGCAHLAHLSGSAGSVFYSARMYGRAIRAINSALEDADERISDSTLLGVWLLGLYEFLWGPQVDVLSGSVAAAWDVHCNGMLELIRLRGPQQFTTHAGRSLFWVVFNTVQYRDIICHRPSDRETLTWFDQLLQQSKPSELTILRTAIFSYHCIQLSSHIQGLLNKDDPDKLIMVAGSLMKEMNKIEMLHPYPPEHPIARFKIQEPLMPYSNAENPNTLQIGIRNFQCFFRMGVCKSMLQLLFHARRSPHCSSKHRETFLEYREKCIQELEALGYKIMFMFAKWLGLGTDTCVTQLKGFRQGNTSSSDFHWSDAVRFMLPLRSIAVCPFAQECHRQAAGRVLGLVKEELGFLREMAL</sequence>
<dbReference type="InterPro" id="IPR001138">
    <property type="entry name" value="Zn2Cys6_DnaBD"/>
</dbReference>
<keyword evidence="1" id="KW-0805">Transcription regulation</keyword>
<dbReference type="Pfam" id="PF11951">
    <property type="entry name" value="Fungal_trans_2"/>
    <property type="match status" value="1"/>
</dbReference>
<evidence type="ECO:0000256" key="1">
    <source>
        <dbReference type="ARBA" id="ARBA00023015"/>
    </source>
</evidence>
<dbReference type="GeneID" id="63816266"/>
<name>A0A2T5LS20_9EURO</name>
<comment type="caution">
    <text evidence="7">The sequence shown here is derived from an EMBL/GenBank/DDBJ whole genome shotgun (WGS) entry which is preliminary data.</text>
</comment>
<dbReference type="VEuPathDB" id="FungiDB:P175DRAFT_0524683"/>
<dbReference type="GO" id="GO:0003677">
    <property type="term" value="F:DNA binding"/>
    <property type="evidence" value="ECO:0007669"/>
    <property type="project" value="UniProtKB-KW"/>
</dbReference>
<dbReference type="PROSITE" id="PS00463">
    <property type="entry name" value="ZN2_CY6_FUNGAL_1"/>
    <property type="match status" value="1"/>
</dbReference>
<evidence type="ECO:0000256" key="3">
    <source>
        <dbReference type="ARBA" id="ARBA00023163"/>
    </source>
</evidence>
<dbReference type="OrthoDB" id="4491390at2759"/>
<evidence type="ECO:0000313" key="7">
    <source>
        <dbReference type="EMBL" id="PTU19072.1"/>
    </source>
</evidence>
<dbReference type="GO" id="GO:0000981">
    <property type="term" value="F:DNA-binding transcription factor activity, RNA polymerase II-specific"/>
    <property type="evidence" value="ECO:0007669"/>
    <property type="project" value="InterPro"/>
</dbReference>
<dbReference type="InterPro" id="IPR053175">
    <property type="entry name" value="DHMBA_Reg_Transcription_Factor"/>
</dbReference>
<feature type="region of interest" description="Disordered" evidence="5">
    <location>
        <begin position="58"/>
        <end position="93"/>
    </location>
</feature>
<protein>
    <recommendedName>
        <fullName evidence="6">Zn(2)-C6 fungal-type domain-containing protein</fullName>
    </recommendedName>
</protein>
<dbReference type="Pfam" id="PF00172">
    <property type="entry name" value="Zn_clus"/>
    <property type="match status" value="1"/>
</dbReference>
<keyword evidence="4" id="KW-0539">Nucleus</keyword>
<evidence type="ECO:0000256" key="2">
    <source>
        <dbReference type="ARBA" id="ARBA00023125"/>
    </source>
</evidence>
<dbReference type="PROSITE" id="PS50048">
    <property type="entry name" value="ZN2_CY6_FUNGAL_2"/>
    <property type="match status" value="1"/>
</dbReference>
<evidence type="ECO:0000313" key="8">
    <source>
        <dbReference type="Proteomes" id="UP000244073"/>
    </source>
</evidence>
<dbReference type="EMBL" id="MSFN02000006">
    <property type="protein sequence ID" value="PTU19072.1"/>
    <property type="molecule type" value="Genomic_DNA"/>
</dbReference>
<dbReference type="GO" id="GO:0008270">
    <property type="term" value="F:zinc ion binding"/>
    <property type="evidence" value="ECO:0007669"/>
    <property type="project" value="InterPro"/>
</dbReference>
<reference evidence="7 8" key="1">
    <citation type="journal article" date="2018" name="Proc. Natl. Acad. Sci. U.S.A.">
        <title>Linking secondary metabolites to gene clusters through genome sequencing of six diverse Aspergillus species.</title>
        <authorList>
            <person name="Kaerboelling I."/>
            <person name="Vesth T.C."/>
            <person name="Frisvad J.C."/>
            <person name="Nybo J.L."/>
            <person name="Theobald S."/>
            <person name="Kuo A."/>
            <person name="Bowyer P."/>
            <person name="Matsuda Y."/>
            <person name="Mondo S."/>
            <person name="Lyhne E.K."/>
            <person name="Kogle M.E."/>
            <person name="Clum A."/>
            <person name="Lipzen A."/>
            <person name="Salamov A."/>
            <person name="Ngan C.Y."/>
            <person name="Daum C."/>
            <person name="Chiniquy J."/>
            <person name="Barry K."/>
            <person name="LaButti K."/>
            <person name="Haridas S."/>
            <person name="Simmons B.A."/>
            <person name="Magnuson J.K."/>
            <person name="Mortensen U.H."/>
            <person name="Larsen T.O."/>
            <person name="Grigoriev I.V."/>
            <person name="Baker S.E."/>
            <person name="Andersen M.R."/>
        </authorList>
    </citation>
    <scope>NUCLEOTIDE SEQUENCE [LARGE SCALE GENOMIC DNA]</scope>
    <source>
        <strain evidence="7 8">IBT 24754</strain>
    </source>
</reference>
<dbReference type="InterPro" id="IPR021858">
    <property type="entry name" value="Fun_TF"/>
</dbReference>
<organism evidence="7 8">
    <name type="scientific">Aspergillus ochraceoroseus IBT 24754</name>
    <dbReference type="NCBI Taxonomy" id="1392256"/>
    <lineage>
        <taxon>Eukaryota</taxon>
        <taxon>Fungi</taxon>
        <taxon>Dikarya</taxon>
        <taxon>Ascomycota</taxon>
        <taxon>Pezizomycotina</taxon>
        <taxon>Eurotiomycetes</taxon>
        <taxon>Eurotiomycetidae</taxon>
        <taxon>Eurotiales</taxon>
        <taxon>Aspergillaceae</taxon>
        <taxon>Aspergillus</taxon>
        <taxon>Aspergillus subgen. Nidulantes</taxon>
    </lineage>
</organism>
<dbReference type="SMART" id="SM00066">
    <property type="entry name" value="GAL4"/>
    <property type="match status" value="1"/>
</dbReference>
<dbReference type="PANTHER" id="PTHR38791">
    <property type="entry name" value="ZN(II)2CYS6 TRANSCRIPTION FACTOR (EUROFUNG)-RELATED-RELATED"/>
    <property type="match status" value="1"/>
</dbReference>
<feature type="compositionally biased region" description="Basic residues" evidence="5">
    <location>
        <begin position="60"/>
        <end position="74"/>
    </location>
</feature>
<evidence type="ECO:0000256" key="4">
    <source>
        <dbReference type="ARBA" id="ARBA00023242"/>
    </source>
</evidence>
<evidence type="ECO:0000259" key="6">
    <source>
        <dbReference type="PROSITE" id="PS50048"/>
    </source>
</evidence>
<dbReference type="AlphaFoldDB" id="A0A2T5LS20"/>
<feature type="domain" description="Zn(2)-C6 fungal-type" evidence="6">
    <location>
        <begin position="10"/>
        <end position="38"/>
    </location>
</feature>
<dbReference type="SUPFAM" id="SSF57701">
    <property type="entry name" value="Zn2/Cys6 DNA-binding domain"/>
    <property type="match status" value="1"/>
</dbReference>
<dbReference type="CDD" id="cd00067">
    <property type="entry name" value="GAL4"/>
    <property type="match status" value="1"/>
</dbReference>
<keyword evidence="3" id="KW-0804">Transcription</keyword>
<dbReference type="Gene3D" id="4.10.240.10">
    <property type="entry name" value="Zn(2)-C6 fungal-type DNA-binding domain"/>
    <property type="match status" value="1"/>
</dbReference>
<dbReference type="RefSeq" id="XP_040750464.1">
    <property type="nucleotide sequence ID" value="XM_040899384.1"/>
</dbReference>
<gene>
    <name evidence="7" type="ORF">P175DRAFT_0524683</name>
</gene>
<accession>A0A2T5LS20</accession>
<proteinExistence type="predicted"/>
<dbReference type="Proteomes" id="UP000244073">
    <property type="component" value="Unassembled WGS sequence"/>
</dbReference>